<name>A0AAI9YAM1_9PEZI</name>
<evidence type="ECO:0000256" key="5">
    <source>
        <dbReference type="ARBA" id="ARBA00023002"/>
    </source>
</evidence>
<evidence type="ECO:0000313" key="14">
    <source>
        <dbReference type="Proteomes" id="UP001239213"/>
    </source>
</evidence>
<dbReference type="PANTHER" id="PTHR11474">
    <property type="entry name" value="TYROSINASE FAMILY MEMBER"/>
    <property type="match status" value="1"/>
</dbReference>
<keyword evidence="6" id="KW-0186">Copper</keyword>
<gene>
    <name evidence="13" type="ORF">CCUS01_02904</name>
</gene>
<dbReference type="PRINTS" id="PR00092">
    <property type="entry name" value="TYROSINASE"/>
</dbReference>
<evidence type="ECO:0000256" key="8">
    <source>
        <dbReference type="ARBA" id="ARBA00023101"/>
    </source>
</evidence>
<dbReference type="InterPro" id="IPR050316">
    <property type="entry name" value="Tyrosinase/Hemocyanin"/>
</dbReference>
<protein>
    <recommendedName>
        <fullName evidence="3">tyrosinase</fullName>
        <ecNumber evidence="3">1.14.18.1</ecNumber>
    </recommendedName>
</protein>
<dbReference type="GO" id="GO:0042438">
    <property type="term" value="P:melanin biosynthetic process"/>
    <property type="evidence" value="ECO:0007669"/>
    <property type="project" value="UniProtKB-KW"/>
</dbReference>
<dbReference type="AlphaFoldDB" id="A0AAI9YAM1"/>
<dbReference type="Gene3D" id="2.60.310.20">
    <property type="match status" value="1"/>
</dbReference>
<dbReference type="GO" id="GO:0004503">
    <property type="term" value="F:tyrosinase activity"/>
    <property type="evidence" value="ECO:0007669"/>
    <property type="project" value="UniProtKB-EC"/>
</dbReference>
<evidence type="ECO:0000256" key="6">
    <source>
        <dbReference type="ARBA" id="ARBA00023008"/>
    </source>
</evidence>
<keyword evidence="7" id="KW-0503">Monooxygenase</keyword>
<comment type="cofactor">
    <cofactor evidence="1">
        <name>Cu(2+)</name>
        <dbReference type="ChEBI" id="CHEBI:29036"/>
    </cofactor>
</comment>
<feature type="domain" description="Tyrosinase copper-binding" evidence="11">
    <location>
        <begin position="159"/>
        <end position="176"/>
    </location>
</feature>
<evidence type="ECO:0000256" key="2">
    <source>
        <dbReference type="ARBA" id="ARBA00009928"/>
    </source>
</evidence>
<keyword evidence="5" id="KW-0560">Oxidoreductase</keyword>
<evidence type="ECO:0000256" key="3">
    <source>
        <dbReference type="ARBA" id="ARBA00011906"/>
    </source>
</evidence>
<evidence type="ECO:0000259" key="11">
    <source>
        <dbReference type="PROSITE" id="PS00497"/>
    </source>
</evidence>
<comment type="catalytic activity">
    <reaction evidence="10">
        <text>L-tyrosine + O2 = L-dopaquinone + H2O</text>
        <dbReference type="Rhea" id="RHEA:18117"/>
        <dbReference type="ChEBI" id="CHEBI:15377"/>
        <dbReference type="ChEBI" id="CHEBI:15379"/>
        <dbReference type="ChEBI" id="CHEBI:57924"/>
        <dbReference type="ChEBI" id="CHEBI:58315"/>
        <dbReference type="EC" id="1.14.18.1"/>
    </reaction>
</comment>
<dbReference type="Pfam" id="PF00264">
    <property type="entry name" value="Tyrosinase"/>
    <property type="match status" value="1"/>
</dbReference>
<evidence type="ECO:0000256" key="10">
    <source>
        <dbReference type="ARBA" id="ARBA00048881"/>
    </source>
</evidence>
<dbReference type="GO" id="GO:0046872">
    <property type="term" value="F:metal ion binding"/>
    <property type="evidence" value="ECO:0007669"/>
    <property type="project" value="UniProtKB-KW"/>
</dbReference>
<sequence>MHATGLPEMANLAASLSPSPSEHRHSIVTIILSPQPHHEAPAQLPTSVTQRLQSTSCLPTETTALVIIKGIQDGFEGGEPPMRLELRDMATHHSDEWTLFLLGLERFQKVDEKEPLSYFQIAGIHGLPAQKWPNADWNNVGSQFDKEKLETVFGGYCTHTSILFLTWHRVYLALFEGELYKHVNYIAREFEKDGKPNSVSNGTHAREAQQSEGKAQEYLQKMNPLARYKFGKYSQSQKKQKPELPDGDFDWIVKHENTYRSFGGLLDPEEKKALFKIINALGPGAKGMNVSERITFLLQSYKDFGGVSNNKHFGSPCTRFNNWGSIEDVHNAVHGYIEGYMGDVNIAAFDPIFWLHHANIDRIFAIWQACNRGEYVTPQKSTKNTVFRAIDVEEDKDTSLPPFAHSLKEDGSQVYWTSVGVEKTKDLGYVYPETQSKFKTREDVLNEVDRLYKKRASFANILRTHPPEAQTLRELQDRAKAHLKVSGAESIELPAGRDLSNLAADNKYLEWLVNIKADKHELDGNYIVNIFIGDPSASAHPLLYMKDHAHVGSFATFGRDEHSSCENCKKGRDEDQRITGQIPLTIALVERYLAGQIDSLAPEHVVAYLNDNIRWKVTLPNGELKSPRDLRNLRVCVVSNEVTFDPNDPTAVPKYSDVVTAYENITKDIPESFNTGYNGRNY</sequence>
<evidence type="ECO:0000256" key="1">
    <source>
        <dbReference type="ARBA" id="ARBA00001973"/>
    </source>
</evidence>
<evidence type="ECO:0000256" key="9">
    <source>
        <dbReference type="ARBA" id="ARBA00048233"/>
    </source>
</evidence>
<dbReference type="Pfam" id="PF18132">
    <property type="entry name" value="Tyrosinase_C"/>
    <property type="match status" value="1"/>
</dbReference>
<dbReference type="Proteomes" id="UP001239213">
    <property type="component" value="Unassembled WGS sequence"/>
</dbReference>
<evidence type="ECO:0000256" key="4">
    <source>
        <dbReference type="ARBA" id="ARBA00022723"/>
    </source>
</evidence>
<evidence type="ECO:0000259" key="12">
    <source>
        <dbReference type="PROSITE" id="PS00498"/>
    </source>
</evidence>
<feature type="domain" description="Tyrosinase copper-binding" evidence="12">
    <location>
        <begin position="350"/>
        <end position="361"/>
    </location>
</feature>
<dbReference type="Gene3D" id="1.10.1280.10">
    <property type="entry name" value="Di-copper center containing domain from catechol oxidase"/>
    <property type="match status" value="1"/>
</dbReference>
<reference evidence="13" key="1">
    <citation type="submission" date="2016-11" db="EMBL/GenBank/DDBJ databases">
        <title>The genome sequence of Colletotrichum cuscutae.</title>
        <authorList>
            <person name="Baroncelli R."/>
        </authorList>
    </citation>
    <scope>NUCLEOTIDE SEQUENCE</scope>
    <source>
        <strain evidence="13">IMI 304802</strain>
    </source>
</reference>
<accession>A0AAI9YAM1</accession>
<keyword evidence="4" id="KW-0479">Metal-binding</keyword>
<comment type="catalytic activity">
    <reaction evidence="9">
        <text>2 L-dopa + O2 = 2 L-dopaquinone + 2 H2O</text>
        <dbReference type="Rhea" id="RHEA:34287"/>
        <dbReference type="ChEBI" id="CHEBI:15377"/>
        <dbReference type="ChEBI" id="CHEBI:15379"/>
        <dbReference type="ChEBI" id="CHEBI:57504"/>
        <dbReference type="ChEBI" id="CHEBI:57924"/>
        <dbReference type="EC" id="1.14.18.1"/>
    </reaction>
</comment>
<keyword evidence="14" id="KW-1185">Reference proteome</keyword>
<evidence type="ECO:0000313" key="13">
    <source>
        <dbReference type="EMBL" id="KAK1493603.1"/>
    </source>
</evidence>
<dbReference type="EMBL" id="MPDP01000024">
    <property type="protein sequence ID" value="KAK1493603.1"/>
    <property type="molecule type" value="Genomic_DNA"/>
</dbReference>
<dbReference type="SUPFAM" id="SSF48056">
    <property type="entry name" value="Di-copper centre-containing domain"/>
    <property type="match status" value="1"/>
</dbReference>
<proteinExistence type="inferred from homology"/>
<dbReference type="InterPro" id="IPR008922">
    <property type="entry name" value="Di-copper_centre_dom_sf"/>
</dbReference>
<dbReference type="EC" id="1.14.18.1" evidence="3"/>
<evidence type="ECO:0000256" key="7">
    <source>
        <dbReference type="ARBA" id="ARBA00023033"/>
    </source>
</evidence>
<comment type="caution">
    <text evidence="13">The sequence shown here is derived from an EMBL/GenBank/DDBJ whole genome shotgun (WGS) entry which is preliminary data.</text>
</comment>
<dbReference type="PROSITE" id="PS00497">
    <property type="entry name" value="TYROSINASE_1"/>
    <property type="match status" value="1"/>
</dbReference>
<organism evidence="13 14">
    <name type="scientific">Colletotrichum cuscutae</name>
    <dbReference type="NCBI Taxonomy" id="1209917"/>
    <lineage>
        <taxon>Eukaryota</taxon>
        <taxon>Fungi</taxon>
        <taxon>Dikarya</taxon>
        <taxon>Ascomycota</taxon>
        <taxon>Pezizomycotina</taxon>
        <taxon>Sordariomycetes</taxon>
        <taxon>Hypocreomycetidae</taxon>
        <taxon>Glomerellales</taxon>
        <taxon>Glomerellaceae</taxon>
        <taxon>Colletotrichum</taxon>
        <taxon>Colletotrichum acutatum species complex</taxon>
    </lineage>
</organism>
<comment type="similarity">
    <text evidence="2">Belongs to the tyrosinase family.</text>
</comment>
<keyword evidence="8" id="KW-0470">Melanin biosynthesis</keyword>
<dbReference type="PANTHER" id="PTHR11474:SF76">
    <property type="entry name" value="SHKT DOMAIN-CONTAINING PROTEIN"/>
    <property type="match status" value="1"/>
</dbReference>
<dbReference type="InterPro" id="IPR041640">
    <property type="entry name" value="Tyrosinase_C"/>
</dbReference>
<dbReference type="PROSITE" id="PS00498">
    <property type="entry name" value="TYROSINASE_2"/>
    <property type="match status" value="1"/>
</dbReference>
<dbReference type="InterPro" id="IPR002227">
    <property type="entry name" value="Tyrosinase_Cu-bd"/>
</dbReference>